<evidence type="ECO:0000313" key="2">
    <source>
        <dbReference type="Proteomes" id="UP000234847"/>
    </source>
</evidence>
<comment type="caution">
    <text evidence="1">The sequence shown here is derived from an EMBL/GenBank/DDBJ whole genome shotgun (WGS) entry which is preliminary data.</text>
</comment>
<dbReference type="InterPro" id="IPR034660">
    <property type="entry name" value="DinB/YfiT-like"/>
</dbReference>
<dbReference type="EMBL" id="PKJT01000005">
    <property type="protein sequence ID" value="PKZ81957.1"/>
    <property type="molecule type" value="Genomic_DNA"/>
</dbReference>
<accession>A0AAX0VKB4</accession>
<sequence length="196" mass="21415">MDHKEILHQGLRRQRDALFAKLDGLPEREVRLPRTPTGTNLLGLLKHAATCELEYFGEVFGRPAGIPLPWDAPGVGEEDGADLFAAEDETLEDVLDYARRCFAHADATIEALVLDARGRVPWWPAHLAEVTLAQILSHVALDAARHAGHADILREGIDGQAGLRGPGDNLPGWDAERWAAHVRRLEGIARGAGPVR</sequence>
<dbReference type="GeneID" id="93344119"/>
<name>A0AAX0VKB4_MICLU</name>
<dbReference type="SUPFAM" id="SSF109854">
    <property type="entry name" value="DinB/YfiT-like putative metalloenzymes"/>
    <property type="match status" value="1"/>
</dbReference>
<dbReference type="InterPro" id="IPR007061">
    <property type="entry name" value="MST-like"/>
</dbReference>
<protein>
    <submittedName>
        <fullName evidence="1">DinB family protein</fullName>
    </submittedName>
</protein>
<dbReference type="Proteomes" id="UP000234847">
    <property type="component" value="Unassembled WGS sequence"/>
</dbReference>
<dbReference type="AlphaFoldDB" id="A0AAX0VKB4"/>
<dbReference type="Gene3D" id="1.20.120.450">
    <property type="entry name" value="dinb family like domain"/>
    <property type="match status" value="1"/>
</dbReference>
<organism evidence="1 2">
    <name type="scientific">Micrococcus luteus</name>
    <name type="common">Micrococcus lysodeikticus</name>
    <dbReference type="NCBI Taxonomy" id="1270"/>
    <lineage>
        <taxon>Bacteria</taxon>
        <taxon>Bacillati</taxon>
        <taxon>Actinomycetota</taxon>
        <taxon>Actinomycetes</taxon>
        <taxon>Micrococcales</taxon>
        <taxon>Micrococcaceae</taxon>
        <taxon>Micrococcus</taxon>
    </lineage>
</organism>
<dbReference type="Pfam" id="PF04978">
    <property type="entry name" value="MST"/>
    <property type="match status" value="1"/>
</dbReference>
<reference evidence="1 2" key="1">
    <citation type="submission" date="2017-12" db="EMBL/GenBank/DDBJ databases">
        <title>Phylogenetic diversity of female urinary microbiome.</title>
        <authorList>
            <person name="Thomas-White K."/>
            <person name="Wolfe A.J."/>
        </authorList>
    </citation>
    <scope>NUCLEOTIDE SEQUENCE [LARGE SCALE GENOMIC DNA]</scope>
    <source>
        <strain evidence="1 2">UMB0038</strain>
    </source>
</reference>
<proteinExistence type="predicted"/>
<dbReference type="RefSeq" id="WP_010079843.1">
    <property type="nucleotide sequence ID" value="NZ_CBDRLD010000002.1"/>
</dbReference>
<evidence type="ECO:0000313" key="1">
    <source>
        <dbReference type="EMBL" id="PKZ81957.1"/>
    </source>
</evidence>
<gene>
    <name evidence="1" type="ORF">CYJ95_07070</name>
</gene>